<accession>S7NT43</accession>
<protein>
    <submittedName>
        <fullName evidence="1">Uncharacterized protein</fullName>
    </submittedName>
</protein>
<dbReference type="AlphaFoldDB" id="S7NT43"/>
<name>S7NT43_MYOBR</name>
<dbReference type="EMBL" id="KE164810">
    <property type="protein sequence ID" value="EPQ20296.1"/>
    <property type="molecule type" value="Genomic_DNA"/>
</dbReference>
<reference evidence="1 2" key="1">
    <citation type="journal article" date="2013" name="Nat. Commun.">
        <title>Genome analysis reveals insights into physiology and longevity of the Brandt's bat Myotis brandtii.</title>
        <authorList>
            <person name="Seim I."/>
            <person name="Fang X."/>
            <person name="Xiong Z."/>
            <person name="Lobanov A.V."/>
            <person name="Huang Z."/>
            <person name="Ma S."/>
            <person name="Feng Y."/>
            <person name="Turanov A.A."/>
            <person name="Zhu Y."/>
            <person name="Lenz T.L."/>
            <person name="Gerashchenko M.V."/>
            <person name="Fan D."/>
            <person name="Hee Yim S."/>
            <person name="Yao X."/>
            <person name="Jordan D."/>
            <person name="Xiong Y."/>
            <person name="Ma Y."/>
            <person name="Lyapunov A.N."/>
            <person name="Chen G."/>
            <person name="Kulakova O.I."/>
            <person name="Sun Y."/>
            <person name="Lee S.G."/>
            <person name="Bronson R.T."/>
            <person name="Moskalev A.A."/>
            <person name="Sunyaev S.R."/>
            <person name="Zhang G."/>
            <person name="Krogh A."/>
            <person name="Wang J."/>
            <person name="Gladyshev V.N."/>
        </authorList>
    </citation>
    <scope>NUCLEOTIDE SEQUENCE [LARGE SCALE GENOMIC DNA]</scope>
</reference>
<gene>
    <name evidence="1" type="ORF">D623_10013035</name>
</gene>
<keyword evidence="2" id="KW-1185">Reference proteome</keyword>
<evidence type="ECO:0000313" key="2">
    <source>
        <dbReference type="Proteomes" id="UP000052978"/>
    </source>
</evidence>
<evidence type="ECO:0000313" key="1">
    <source>
        <dbReference type="EMBL" id="EPQ20296.1"/>
    </source>
</evidence>
<proteinExistence type="predicted"/>
<organism evidence="1 2">
    <name type="scientific">Myotis brandtii</name>
    <name type="common">Brandt's bat</name>
    <dbReference type="NCBI Taxonomy" id="109478"/>
    <lineage>
        <taxon>Eukaryota</taxon>
        <taxon>Metazoa</taxon>
        <taxon>Chordata</taxon>
        <taxon>Craniata</taxon>
        <taxon>Vertebrata</taxon>
        <taxon>Euteleostomi</taxon>
        <taxon>Mammalia</taxon>
        <taxon>Eutheria</taxon>
        <taxon>Laurasiatheria</taxon>
        <taxon>Chiroptera</taxon>
        <taxon>Yangochiroptera</taxon>
        <taxon>Vespertilionidae</taxon>
        <taxon>Myotis</taxon>
    </lineage>
</organism>
<dbReference type="Proteomes" id="UP000052978">
    <property type="component" value="Unassembled WGS sequence"/>
</dbReference>
<sequence>MCFDRESNRDLLVHSSMLNQEPGQLGHATIYFSKALMGLAIGGRPSWCQLCRRGGSLGALPATDTPEEGPLVSPALSGFALPPCGSTGANVAHEHL</sequence>